<dbReference type="InterPro" id="IPR015926">
    <property type="entry name" value="Cytolysin/lectin"/>
</dbReference>
<dbReference type="GO" id="GO:0042151">
    <property type="term" value="C:nematocyst"/>
    <property type="evidence" value="ECO:0007669"/>
    <property type="project" value="UniProtKB-SubCell"/>
</dbReference>
<dbReference type="SUPFAM" id="SSF63724">
    <property type="entry name" value="Cytolysin/lectin"/>
    <property type="match status" value="1"/>
</dbReference>
<evidence type="ECO:0000256" key="3">
    <source>
        <dbReference type="ARBA" id="ARBA00022537"/>
    </source>
</evidence>
<dbReference type="Proteomes" id="UP001318040">
    <property type="component" value="Chromosome 66"/>
</dbReference>
<evidence type="ECO:0000313" key="7">
    <source>
        <dbReference type="Proteomes" id="UP001318040"/>
    </source>
</evidence>
<evidence type="ECO:0000313" key="8">
    <source>
        <dbReference type="RefSeq" id="XP_032834286.1"/>
    </source>
</evidence>
<keyword evidence="5" id="KW-0166">Nematocyst</keyword>
<dbReference type="AlphaFoldDB" id="A0AAJ7UFH5"/>
<keyword evidence="3" id="KW-1052">Target cell membrane</keyword>
<name>A0AAJ7UFH5_PETMA</name>
<dbReference type="PANTHER" id="PTHR40388">
    <property type="entry name" value="BRYOPORIN"/>
    <property type="match status" value="1"/>
</dbReference>
<feature type="compositionally biased region" description="Low complexity" evidence="6">
    <location>
        <begin position="1"/>
        <end position="20"/>
    </location>
</feature>
<evidence type="ECO:0000256" key="5">
    <source>
        <dbReference type="ARBA" id="ARBA00023331"/>
    </source>
</evidence>
<dbReference type="Gene3D" id="2.60.270.20">
    <property type="entry name" value="Cytolysin/lectin"/>
    <property type="match status" value="1"/>
</dbReference>
<reference evidence="8" key="1">
    <citation type="submission" date="2025-08" db="UniProtKB">
        <authorList>
            <consortium name="RefSeq"/>
        </authorList>
    </citation>
    <scope>IDENTIFICATION</scope>
    <source>
        <tissue evidence="8">Sperm</tissue>
    </source>
</reference>
<dbReference type="GO" id="GO:0044218">
    <property type="term" value="C:other organism cell membrane"/>
    <property type="evidence" value="ECO:0007669"/>
    <property type="project" value="UniProtKB-KW"/>
</dbReference>
<accession>A0AAJ7UFH5</accession>
<evidence type="ECO:0000256" key="1">
    <source>
        <dbReference type="ARBA" id="ARBA00004175"/>
    </source>
</evidence>
<feature type="region of interest" description="Disordered" evidence="6">
    <location>
        <begin position="1"/>
        <end position="45"/>
    </location>
</feature>
<evidence type="ECO:0000256" key="6">
    <source>
        <dbReference type="SAM" id="MobiDB-lite"/>
    </source>
</evidence>
<keyword evidence="4" id="KW-0472">Membrane</keyword>
<gene>
    <name evidence="8" type="primary">LOC116956628</name>
</gene>
<comment type="subcellular location">
    <subcellularLocation>
        <location evidence="2">Nematocyst</location>
    </subcellularLocation>
    <subcellularLocation>
        <location evidence="1">Target cell membrane</location>
    </subcellularLocation>
</comment>
<sequence>MDHTDSAAAAHPRPSSPTSPVSAEQDAESALLSAPRSPTNDPVLSVSGHEEATIANLLHGVCTRVAVVVDISNISHRVIEKPWTYMENGAVEEAAAPSVPVGGRMLCCFRKRCYSFYGCFGILSYRIAGSSKRLHLVFSNPFFVHSIQLSMKIEEYGVDKEWLAGTLHVMYKSASEGRRSQFCKIFAGYNEAIVVDHDLRLQVTASIENKCRCVIRVALSSLP</sequence>
<evidence type="ECO:0000256" key="2">
    <source>
        <dbReference type="ARBA" id="ARBA00004532"/>
    </source>
</evidence>
<keyword evidence="4" id="KW-1053">Target membrane</keyword>
<keyword evidence="7" id="KW-1185">Reference proteome</keyword>
<dbReference type="RefSeq" id="XP_032834286.1">
    <property type="nucleotide sequence ID" value="XM_032978395.1"/>
</dbReference>
<organism evidence="7 8">
    <name type="scientific">Petromyzon marinus</name>
    <name type="common">Sea lamprey</name>
    <dbReference type="NCBI Taxonomy" id="7757"/>
    <lineage>
        <taxon>Eukaryota</taxon>
        <taxon>Metazoa</taxon>
        <taxon>Chordata</taxon>
        <taxon>Craniata</taxon>
        <taxon>Vertebrata</taxon>
        <taxon>Cyclostomata</taxon>
        <taxon>Hyperoartia</taxon>
        <taxon>Petromyzontiformes</taxon>
        <taxon>Petromyzontidae</taxon>
        <taxon>Petromyzon</taxon>
    </lineage>
</organism>
<dbReference type="PANTHER" id="PTHR40388:SF1">
    <property type="entry name" value="BRYOPORIN"/>
    <property type="match status" value="1"/>
</dbReference>
<proteinExistence type="predicted"/>
<protein>
    <submittedName>
        <fullName evidence="8">Uncharacterized protein LOC116956628 isoform X2</fullName>
    </submittedName>
</protein>
<dbReference type="InterPro" id="IPR050677">
    <property type="entry name" value="Actinoporin_PFT"/>
</dbReference>
<evidence type="ECO:0000256" key="4">
    <source>
        <dbReference type="ARBA" id="ARBA00023298"/>
    </source>
</evidence>